<name>A0ABW2EUE0_9GAMM</name>
<gene>
    <name evidence="2" type="ORF">ACFQH5_01810</name>
</gene>
<sequence length="154" mass="16436">MKASKILVAGLALLSAVISTTALATDDTITKTASPGSMLVLSNGGVSLSQFGLTSSDFPSGTGTKTKTLTGIDWQTTWYPEAIGETLELCYFRPYSSTEVGCRPIPPNSSGTINDFNNQRFGNGAKVIIYHRAEDGSRVLQPAGQDTVTYHYSY</sequence>
<evidence type="ECO:0000256" key="1">
    <source>
        <dbReference type="SAM" id="SignalP"/>
    </source>
</evidence>
<dbReference type="EMBL" id="JBHSZP010000002">
    <property type="protein sequence ID" value="MFC7088283.1"/>
    <property type="molecule type" value="Genomic_DNA"/>
</dbReference>
<proteinExistence type="predicted"/>
<reference evidence="3" key="1">
    <citation type="journal article" date="2019" name="Int. J. Syst. Evol. Microbiol.">
        <title>The Global Catalogue of Microorganisms (GCM) 10K type strain sequencing project: providing services to taxonomists for standard genome sequencing and annotation.</title>
        <authorList>
            <consortium name="The Broad Institute Genomics Platform"/>
            <consortium name="The Broad Institute Genome Sequencing Center for Infectious Disease"/>
            <person name="Wu L."/>
            <person name="Ma J."/>
        </authorList>
    </citation>
    <scope>NUCLEOTIDE SEQUENCE [LARGE SCALE GENOMIC DNA]</scope>
    <source>
        <strain evidence="3">CGMCC 1.13666</strain>
    </source>
</reference>
<dbReference type="RefSeq" id="WP_346061563.1">
    <property type="nucleotide sequence ID" value="NZ_BAAADR010000004.1"/>
</dbReference>
<feature type="signal peptide" evidence="1">
    <location>
        <begin position="1"/>
        <end position="24"/>
    </location>
</feature>
<organism evidence="2 3">
    <name type="scientific">Halomonas salifodinae</name>
    <dbReference type="NCBI Taxonomy" id="438745"/>
    <lineage>
        <taxon>Bacteria</taxon>
        <taxon>Pseudomonadati</taxon>
        <taxon>Pseudomonadota</taxon>
        <taxon>Gammaproteobacteria</taxon>
        <taxon>Oceanospirillales</taxon>
        <taxon>Halomonadaceae</taxon>
        <taxon>Halomonas</taxon>
    </lineage>
</organism>
<feature type="chain" id="PRO_5045418233" evidence="1">
    <location>
        <begin position="25"/>
        <end position="154"/>
    </location>
</feature>
<dbReference type="Proteomes" id="UP001596411">
    <property type="component" value="Unassembled WGS sequence"/>
</dbReference>
<evidence type="ECO:0000313" key="2">
    <source>
        <dbReference type="EMBL" id="MFC7088283.1"/>
    </source>
</evidence>
<keyword evidence="1" id="KW-0732">Signal</keyword>
<evidence type="ECO:0000313" key="3">
    <source>
        <dbReference type="Proteomes" id="UP001596411"/>
    </source>
</evidence>
<keyword evidence="3" id="KW-1185">Reference proteome</keyword>
<comment type="caution">
    <text evidence="2">The sequence shown here is derived from an EMBL/GenBank/DDBJ whole genome shotgun (WGS) entry which is preliminary data.</text>
</comment>
<protein>
    <submittedName>
        <fullName evidence="2">Uncharacterized protein</fullName>
    </submittedName>
</protein>
<accession>A0ABW2EUE0</accession>